<dbReference type="Proteomes" id="UP000065797">
    <property type="component" value="Unassembled WGS sequence"/>
</dbReference>
<feature type="domain" description="NmrA-like" evidence="1">
    <location>
        <begin position="3"/>
        <end position="44"/>
    </location>
</feature>
<dbReference type="InterPro" id="IPR036291">
    <property type="entry name" value="NAD(P)-bd_dom_sf"/>
</dbReference>
<evidence type="ECO:0000313" key="3">
    <source>
        <dbReference type="Proteomes" id="UP000065797"/>
    </source>
</evidence>
<dbReference type="InterPro" id="IPR008030">
    <property type="entry name" value="NmrA-like"/>
</dbReference>
<evidence type="ECO:0000313" key="2">
    <source>
        <dbReference type="EMBL" id="KWU68028.1"/>
    </source>
</evidence>
<evidence type="ECO:0000259" key="1">
    <source>
        <dbReference type="Pfam" id="PF05368"/>
    </source>
</evidence>
<organism evidence="2 3">
    <name type="scientific">Bacillus mycoides</name>
    <dbReference type="NCBI Taxonomy" id="1405"/>
    <lineage>
        <taxon>Bacteria</taxon>
        <taxon>Bacillati</taxon>
        <taxon>Bacillota</taxon>
        <taxon>Bacilli</taxon>
        <taxon>Bacillales</taxon>
        <taxon>Bacillaceae</taxon>
        <taxon>Bacillus</taxon>
        <taxon>Bacillus cereus group</taxon>
    </lineage>
</organism>
<dbReference type="AlphaFoldDB" id="A0A109GK44"/>
<dbReference type="RefSeq" id="WP_060749041.1">
    <property type="nucleotide sequence ID" value="NZ_LRPH01000009.1"/>
</dbReference>
<sequence>MEIFVAGATGVIARSLIPMLIKEGHTVYAMIRNESQVEAMKKVDALPVLAGREVLQRIRHVKRMDTLKYHKNPLMGILVTFAIKGLGCNEYTF</sequence>
<reference evidence="2 3" key="1">
    <citation type="submission" date="2016-01" db="EMBL/GenBank/DDBJ databases">
        <authorList>
            <person name="McClelland M."/>
            <person name="Jain A."/>
            <person name="Saraogi P."/>
            <person name="Mendelson R."/>
            <person name="Westerman R."/>
            <person name="SanMiguel P."/>
            <person name="Csonka L."/>
        </authorList>
    </citation>
    <scope>NUCLEOTIDE SEQUENCE [LARGE SCALE GENOMIC DNA]</scope>
    <source>
        <strain evidence="2 3">PE8-15</strain>
    </source>
</reference>
<accession>A0A109GK44</accession>
<dbReference type="SUPFAM" id="SSF51735">
    <property type="entry name" value="NAD(P)-binding Rossmann-fold domains"/>
    <property type="match status" value="1"/>
</dbReference>
<dbReference type="Gene3D" id="3.40.50.720">
    <property type="entry name" value="NAD(P)-binding Rossmann-like Domain"/>
    <property type="match status" value="1"/>
</dbReference>
<dbReference type="Pfam" id="PF05368">
    <property type="entry name" value="NmrA"/>
    <property type="match status" value="1"/>
</dbReference>
<comment type="caution">
    <text evidence="2">The sequence shown here is derived from an EMBL/GenBank/DDBJ whole genome shotgun (WGS) entry which is preliminary data.</text>
</comment>
<name>A0A109GK44_BACMY</name>
<gene>
    <name evidence="2" type="ORF">AWW70_28850</name>
</gene>
<dbReference type="EMBL" id="LRPH01000009">
    <property type="protein sequence ID" value="KWU68028.1"/>
    <property type="molecule type" value="Genomic_DNA"/>
</dbReference>
<proteinExistence type="predicted"/>
<protein>
    <recommendedName>
        <fullName evidence="1">NmrA-like domain-containing protein</fullName>
    </recommendedName>
</protein>